<evidence type="ECO:0000313" key="2">
    <source>
        <dbReference type="EMBL" id="MFC7305612.1"/>
    </source>
</evidence>
<dbReference type="EMBL" id="JBHTCF010000005">
    <property type="protein sequence ID" value="MFC7305612.1"/>
    <property type="molecule type" value="Genomic_DNA"/>
</dbReference>
<feature type="region of interest" description="Disordered" evidence="1">
    <location>
        <begin position="72"/>
        <end position="102"/>
    </location>
</feature>
<keyword evidence="3" id="KW-1185">Reference proteome</keyword>
<dbReference type="RefSeq" id="WP_381830954.1">
    <property type="nucleotide sequence ID" value="NZ_JBHTCF010000005.1"/>
</dbReference>
<protein>
    <recommendedName>
        <fullName evidence="4">Lipoprotein</fullName>
    </recommendedName>
</protein>
<dbReference type="PROSITE" id="PS51257">
    <property type="entry name" value="PROKAR_LIPOPROTEIN"/>
    <property type="match status" value="1"/>
</dbReference>
<comment type="caution">
    <text evidence="2">The sequence shown here is derived from an EMBL/GenBank/DDBJ whole genome shotgun (WGS) entry which is preliminary data.</text>
</comment>
<reference evidence="3" key="1">
    <citation type="journal article" date="2019" name="Int. J. Syst. Evol. Microbiol.">
        <title>The Global Catalogue of Microorganisms (GCM) 10K type strain sequencing project: providing services to taxonomists for standard genome sequencing and annotation.</title>
        <authorList>
            <consortium name="The Broad Institute Genomics Platform"/>
            <consortium name="The Broad Institute Genome Sequencing Center for Infectious Disease"/>
            <person name="Wu L."/>
            <person name="Ma J."/>
        </authorList>
    </citation>
    <scope>NUCLEOTIDE SEQUENCE [LARGE SCALE GENOMIC DNA]</scope>
    <source>
        <strain evidence="3">SYNS20</strain>
    </source>
</reference>
<organism evidence="2 3">
    <name type="scientific">Streptomyces monticola</name>
    <dbReference type="NCBI Taxonomy" id="2666263"/>
    <lineage>
        <taxon>Bacteria</taxon>
        <taxon>Bacillati</taxon>
        <taxon>Actinomycetota</taxon>
        <taxon>Actinomycetes</taxon>
        <taxon>Kitasatosporales</taxon>
        <taxon>Streptomycetaceae</taxon>
        <taxon>Streptomyces</taxon>
    </lineage>
</organism>
<evidence type="ECO:0000313" key="3">
    <source>
        <dbReference type="Proteomes" id="UP001596523"/>
    </source>
</evidence>
<proteinExistence type="predicted"/>
<sequence length="196" mass="19928">MGALRRVRVRSGLLAVALAGAVGVGLVACEPGDGMSSIAVALTTDQTGTKALERKGFDVQWMSCTATMGEGGKVTANSSDGPSKSPSVRSVATVDCEGETKDGRDITLKGKVTEERQGRCVRGDLTAKVDGKVVLEASLLGNCSGTEPSRPEPSQPGPSGPEPSNPGPTPPDDPRPTVTVTVTADPPPTCDCSPGK</sequence>
<name>A0ABW2JIQ9_9ACTN</name>
<feature type="region of interest" description="Disordered" evidence="1">
    <location>
        <begin position="140"/>
        <end position="196"/>
    </location>
</feature>
<gene>
    <name evidence="2" type="ORF">ACFQVC_15445</name>
</gene>
<evidence type="ECO:0000256" key="1">
    <source>
        <dbReference type="SAM" id="MobiDB-lite"/>
    </source>
</evidence>
<accession>A0ABW2JIQ9</accession>
<dbReference type="Proteomes" id="UP001596523">
    <property type="component" value="Unassembled WGS sequence"/>
</dbReference>
<evidence type="ECO:0008006" key="4">
    <source>
        <dbReference type="Google" id="ProtNLM"/>
    </source>
</evidence>
<feature type="compositionally biased region" description="Polar residues" evidence="1">
    <location>
        <begin position="75"/>
        <end position="90"/>
    </location>
</feature>
<feature type="compositionally biased region" description="Pro residues" evidence="1">
    <location>
        <begin position="151"/>
        <end position="171"/>
    </location>
</feature>